<dbReference type="Proteomes" id="UP001054837">
    <property type="component" value="Unassembled WGS sequence"/>
</dbReference>
<accession>A0AAV4SXL5</accession>
<comment type="caution">
    <text evidence="2">The sequence shown here is derived from an EMBL/GenBank/DDBJ whole genome shotgun (WGS) entry which is preliminary data.</text>
</comment>
<protein>
    <submittedName>
        <fullName evidence="2">Uncharacterized protein</fullName>
    </submittedName>
</protein>
<sequence>MTADNASFRNGSPSTRIRMGSSVTYSQTMNDTRPYATREIPHAGCIRPKRRPTLFVDTYFRMIYNSCSRTTVHYRQSATLLLLWVIVALNKPLE</sequence>
<reference evidence="2 3" key="1">
    <citation type="submission" date="2021-06" db="EMBL/GenBank/DDBJ databases">
        <title>Caerostris darwini draft genome.</title>
        <authorList>
            <person name="Kono N."/>
            <person name="Arakawa K."/>
        </authorList>
    </citation>
    <scope>NUCLEOTIDE SEQUENCE [LARGE SCALE GENOMIC DNA]</scope>
</reference>
<evidence type="ECO:0000256" key="1">
    <source>
        <dbReference type="SAM" id="MobiDB-lite"/>
    </source>
</evidence>
<proteinExistence type="predicted"/>
<organism evidence="2 3">
    <name type="scientific">Caerostris darwini</name>
    <dbReference type="NCBI Taxonomy" id="1538125"/>
    <lineage>
        <taxon>Eukaryota</taxon>
        <taxon>Metazoa</taxon>
        <taxon>Ecdysozoa</taxon>
        <taxon>Arthropoda</taxon>
        <taxon>Chelicerata</taxon>
        <taxon>Arachnida</taxon>
        <taxon>Araneae</taxon>
        <taxon>Araneomorphae</taxon>
        <taxon>Entelegynae</taxon>
        <taxon>Araneoidea</taxon>
        <taxon>Araneidae</taxon>
        <taxon>Caerostris</taxon>
    </lineage>
</organism>
<keyword evidence="3" id="KW-1185">Reference proteome</keyword>
<evidence type="ECO:0000313" key="3">
    <source>
        <dbReference type="Proteomes" id="UP001054837"/>
    </source>
</evidence>
<feature type="region of interest" description="Disordered" evidence="1">
    <location>
        <begin position="1"/>
        <end position="23"/>
    </location>
</feature>
<gene>
    <name evidence="2" type="ORF">CDAR_421541</name>
</gene>
<name>A0AAV4SXL5_9ARAC</name>
<evidence type="ECO:0000313" key="2">
    <source>
        <dbReference type="EMBL" id="GIY37734.1"/>
    </source>
</evidence>
<dbReference type="AlphaFoldDB" id="A0AAV4SXL5"/>
<dbReference type="EMBL" id="BPLQ01008495">
    <property type="protein sequence ID" value="GIY37734.1"/>
    <property type="molecule type" value="Genomic_DNA"/>
</dbReference>